<organism evidence="1">
    <name type="scientific">Daucus carota subsp. sativus</name>
    <name type="common">Carrot</name>
    <dbReference type="NCBI Taxonomy" id="79200"/>
    <lineage>
        <taxon>Eukaryota</taxon>
        <taxon>Viridiplantae</taxon>
        <taxon>Streptophyta</taxon>
        <taxon>Embryophyta</taxon>
        <taxon>Tracheophyta</taxon>
        <taxon>Spermatophyta</taxon>
        <taxon>Magnoliopsida</taxon>
        <taxon>eudicotyledons</taxon>
        <taxon>Gunneridae</taxon>
        <taxon>Pentapetalae</taxon>
        <taxon>asterids</taxon>
        <taxon>campanulids</taxon>
        <taxon>Apiales</taxon>
        <taxon>Apiaceae</taxon>
        <taxon>Apioideae</taxon>
        <taxon>Scandiceae</taxon>
        <taxon>Daucinae</taxon>
        <taxon>Daucus</taxon>
        <taxon>Daucus sect. Daucus</taxon>
    </lineage>
</organism>
<comment type="caution">
    <text evidence="1">The sequence shown here is derived from an EMBL/GenBank/DDBJ whole genome shotgun (WGS) entry which is preliminary data.</text>
</comment>
<reference evidence="1" key="1">
    <citation type="journal article" date="2016" name="Nat. Genet.">
        <title>A high-quality carrot genome assembly provides new insights into carotenoid accumulation and asterid genome evolution.</title>
        <authorList>
            <person name="Iorizzo M."/>
            <person name="Ellison S."/>
            <person name="Senalik D."/>
            <person name="Zeng P."/>
            <person name="Satapoomin P."/>
            <person name="Huang J."/>
            <person name="Bowman M."/>
            <person name="Iovene M."/>
            <person name="Sanseverino W."/>
            <person name="Cavagnaro P."/>
            <person name="Yildiz M."/>
            <person name="Macko-Podgorni A."/>
            <person name="Moranska E."/>
            <person name="Grzebelus E."/>
            <person name="Grzebelus D."/>
            <person name="Ashrafi H."/>
            <person name="Zheng Z."/>
            <person name="Cheng S."/>
            <person name="Spooner D."/>
            <person name="Van Deynze A."/>
            <person name="Simon P."/>
        </authorList>
    </citation>
    <scope>NUCLEOTIDE SEQUENCE [LARGE SCALE GENOMIC DNA]</scope>
    <source>
        <tissue evidence="1">Leaf</tissue>
    </source>
</reference>
<evidence type="ECO:0000313" key="1">
    <source>
        <dbReference type="EMBL" id="KZN01707.1"/>
    </source>
</evidence>
<dbReference type="Gramene" id="KZN01707">
    <property type="protein sequence ID" value="KZN01707"/>
    <property type="gene ID" value="DCAR_010461"/>
</dbReference>
<sequence>MVCSTSMVWYQRIVEENQMLKKVSVLTNSIKNKHKSIFNAFDHDISLRSLVFKLEERYMLFFLAFSESYGFYWLHPRLMAFQPRLQSRTDSEAVLLFLAPISNGF</sequence>
<dbReference type="EMBL" id="LNRQ01000003">
    <property type="protein sequence ID" value="KZN01707.1"/>
    <property type="molecule type" value="Genomic_DNA"/>
</dbReference>
<gene>
    <name evidence="1" type="ORF">DCAR_010461</name>
</gene>
<protein>
    <submittedName>
        <fullName evidence="1">Uncharacterized protein</fullName>
    </submittedName>
</protein>
<accession>A0A161XYB0</accession>
<name>A0A161XYB0_DAUCS</name>
<proteinExistence type="predicted"/>
<dbReference type="AlphaFoldDB" id="A0A161XYB0"/>